<dbReference type="Gene3D" id="2.60.120.600">
    <property type="entry name" value="Domain of unknown function DUF1214, C-terminal domain"/>
    <property type="match status" value="1"/>
</dbReference>
<evidence type="ECO:0000313" key="2">
    <source>
        <dbReference type="EMBL" id="MDQ0515582.1"/>
    </source>
</evidence>
<dbReference type="PANTHER" id="PTHR36509:SF2">
    <property type="entry name" value="BLL3101 PROTEIN"/>
    <property type="match status" value="1"/>
</dbReference>
<organism evidence="2 3">
    <name type="scientific">Kaistia geumhonensis</name>
    <dbReference type="NCBI Taxonomy" id="410839"/>
    <lineage>
        <taxon>Bacteria</taxon>
        <taxon>Pseudomonadati</taxon>
        <taxon>Pseudomonadota</taxon>
        <taxon>Alphaproteobacteria</taxon>
        <taxon>Hyphomicrobiales</taxon>
        <taxon>Kaistiaceae</taxon>
        <taxon>Kaistia</taxon>
    </lineage>
</organism>
<dbReference type="PIRSF" id="PIRSF009471">
    <property type="entry name" value="UCP009471"/>
    <property type="match status" value="1"/>
</dbReference>
<dbReference type="Proteomes" id="UP001223743">
    <property type="component" value="Unassembled WGS sequence"/>
</dbReference>
<gene>
    <name evidence="2" type="ORF">QO015_001195</name>
</gene>
<proteinExistence type="predicted"/>
<reference evidence="2 3" key="1">
    <citation type="submission" date="2023-07" db="EMBL/GenBank/DDBJ databases">
        <title>Genomic Encyclopedia of Type Strains, Phase IV (KMG-IV): sequencing the most valuable type-strain genomes for metagenomic binning, comparative biology and taxonomic classification.</title>
        <authorList>
            <person name="Goeker M."/>
        </authorList>
    </citation>
    <scope>NUCLEOTIDE SEQUENCE [LARGE SCALE GENOMIC DNA]</scope>
    <source>
        <strain evidence="2 3">B1-1</strain>
    </source>
</reference>
<accession>A0ABU0M3S7</accession>
<dbReference type="InterPro" id="IPR010621">
    <property type="entry name" value="DUF1214"/>
</dbReference>
<dbReference type="EMBL" id="JAUSWJ010000001">
    <property type="protein sequence ID" value="MDQ0515582.1"/>
    <property type="molecule type" value="Genomic_DNA"/>
</dbReference>
<dbReference type="PANTHER" id="PTHR36509">
    <property type="entry name" value="BLL3101 PROTEIN"/>
    <property type="match status" value="1"/>
</dbReference>
<dbReference type="SUPFAM" id="SSF160935">
    <property type="entry name" value="VPA0735-like"/>
    <property type="match status" value="1"/>
</dbReference>
<feature type="domain" description="DUF1214" evidence="1">
    <location>
        <begin position="71"/>
        <end position="168"/>
    </location>
</feature>
<dbReference type="RefSeq" id="WP_266280814.1">
    <property type="nucleotide sequence ID" value="NZ_JAPKNF010000001.1"/>
</dbReference>
<keyword evidence="3" id="KW-1185">Reference proteome</keyword>
<protein>
    <recommendedName>
        <fullName evidence="1">DUF1214 domain-containing protein</fullName>
    </recommendedName>
</protein>
<dbReference type="Pfam" id="PF06742">
    <property type="entry name" value="DUF1214"/>
    <property type="match status" value="1"/>
</dbReference>
<name>A0ABU0M3S7_9HYPH</name>
<dbReference type="InterPro" id="IPR037049">
    <property type="entry name" value="DUF1214_C_sf"/>
</dbReference>
<comment type="caution">
    <text evidence="2">The sequence shown here is derived from an EMBL/GenBank/DDBJ whole genome shotgun (WGS) entry which is preliminary data.</text>
</comment>
<evidence type="ECO:0000259" key="1">
    <source>
        <dbReference type="Pfam" id="PF06742"/>
    </source>
</evidence>
<dbReference type="InterPro" id="IPR012038">
    <property type="entry name" value="UCP009471"/>
</dbReference>
<evidence type="ECO:0000313" key="3">
    <source>
        <dbReference type="Proteomes" id="UP001223743"/>
    </source>
</evidence>
<sequence>MRLLAHLLVAIAVALATGFGTAWWMLSAGPPFGAVHRGAWVTWPEAGRGEADPYFRAVLARRGVAPLGSGEGLTFVAAQDDAGAVLDGGCTYRIEGTAPPARLWTLTASDTDGRSFVNPAGRVGFHSREILRREDGSFVITLARNVQPGNWLPAGGGPILLTLRLYDTPLSESGVEDAILPALTRVSCP</sequence>